<keyword evidence="2" id="KW-0810">Translation regulation</keyword>
<comment type="similarity">
    <text evidence="1">Belongs to the SUI1 family.</text>
</comment>
<evidence type="ECO:0000259" key="4">
    <source>
        <dbReference type="PROSITE" id="PS50296"/>
    </source>
</evidence>
<dbReference type="InterPro" id="IPR005872">
    <property type="entry name" value="SUI1_arc_bac"/>
</dbReference>
<dbReference type="SUPFAM" id="SSF55159">
    <property type="entry name" value="eIF1-like"/>
    <property type="match status" value="1"/>
</dbReference>
<keyword evidence="3" id="KW-0648">Protein biosynthesis</keyword>
<dbReference type="GO" id="GO:0003743">
    <property type="term" value="F:translation initiation factor activity"/>
    <property type="evidence" value="ECO:0007669"/>
    <property type="project" value="UniProtKB-KW"/>
</dbReference>
<dbReference type="GO" id="GO:0006417">
    <property type="term" value="P:regulation of translation"/>
    <property type="evidence" value="ECO:0007669"/>
    <property type="project" value="UniProtKB-KW"/>
</dbReference>
<sequence length="131" mass="14036">MSGKKISLADWQQQLGRPAEAATAASDDLVYSTDSGRIDKPKPQKVVAQSFSDGHARLRRETKGRNGKAVITISGLAESTETLAEIAALLKKKCGCGGSVKDGVIEIQGDQRELVQQELTKLGYKHKWAGG</sequence>
<dbReference type="InterPro" id="IPR050318">
    <property type="entry name" value="DENR/SUI1_TIF"/>
</dbReference>
<dbReference type="Pfam" id="PF01253">
    <property type="entry name" value="SUI1"/>
    <property type="match status" value="1"/>
</dbReference>
<accession>A0A5C8M055</accession>
<evidence type="ECO:0000256" key="3">
    <source>
        <dbReference type="ARBA" id="ARBA00022917"/>
    </source>
</evidence>
<dbReference type="PANTHER" id="PTHR12789:SF0">
    <property type="entry name" value="DENSITY-REGULATED PROTEIN"/>
    <property type="match status" value="1"/>
</dbReference>
<dbReference type="GO" id="GO:0001731">
    <property type="term" value="P:formation of translation preinitiation complex"/>
    <property type="evidence" value="ECO:0007669"/>
    <property type="project" value="TreeGrafter"/>
</dbReference>
<dbReference type="FunFam" id="3.30.780.10:FF:000002">
    <property type="entry name" value="Stress response translation initiation inhibitor"/>
    <property type="match status" value="1"/>
</dbReference>
<dbReference type="InterPro" id="IPR001950">
    <property type="entry name" value="SUI1"/>
</dbReference>
<dbReference type="Proteomes" id="UP000321814">
    <property type="component" value="Unassembled WGS sequence"/>
</dbReference>
<dbReference type="AlphaFoldDB" id="A0A5C8M055"/>
<protein>
    <submittedName>
        <fullName evidence="5">Translation initiation factor</fullName>
    </submittedName>
</protein>
<dbReference type="PIRSF" id="PIRSF037511">
    <property type="entry name" value="Transl_init_SUI1_pro"/>
    <property type="match status" value="1"/>
</dbReference>
<name>A0A5C8M055_9GAMM</name>
<dbReference type="EMBL" id="VRLR01000001">
    <property type="protein sequence ID" value="TXK82881.1"/>
    <property type="molecule type" value="Genomic_DNA"/>
</dbReference>
<keyword evidence="5" id="KW-0396">Initiation factor</keyword>
<evidence type="ECO:0000256" key="1">
    <source>
        <dbReference type="ARBA" id="ARBA00005422"/>
    </source>
</evidence>
<dbReference type="GO" id="GO:0003729">
    <property type="term" value="F:mRNA binding"/>
    <property type="evidence" value="ECO:0007669"/>
    <property type="project" value="TreeGrafter"/>
</dbReference>
<keyword evidence="6" id="KW-1185">Reference proteome</keyword>
<dbReference type="GO" id="GO:0002188">
    <property type="term" value="P:translation reinitiation"/>
    <property type="evidence" value="ECO:0007669"/>
    <property type="project" value="TreeGrafter"/>
</dbReference>
<dbReference type="Gene3D" id="3.30.780.10">
    <property type="entry name" value="SUI1-like domain"/>
    <property type="match status" value="1"/>
</dbReference>
<gene>
    <name evidence="5" type="ORF">FU839_00915</name>
</gene>
<comment type="caution">
    <text evidence="5">The sequence shown here is derived from an EMBL/GenBank/DDBJ whole genome shotgun (WGS) entry which is preliminary data.</text>
</comment>
<evidence type="ECO:0000313" key="6">
    <source>
        <dbReference type="Proteomes" id="UP000321814"/>
    </source>
</evidence>
<dbReference type="PROSITE" id="PS50296">
    <property type="entry name" value="SUI1"/>
    <property type="match status" value="1"/>
</dbReference>
<reference evidence="5 6" key="1">
    <citation type="submission" date="2019-08" db="EMBL/GenBank/DDBJ databases">
        <title>Draft genome analysis of Rheinheimera tangshanensis isolated from the roots of fresh rice plants (Oryza sativa).</title>
        <authorList>
            <person name="Yu Q."/>
            <person name="Qi Y."/>
            <person name="Zhang H."/>
            <person name="Pu J."/>
        </authorList>
    </citation>
    <scope>NUCLEOTIDE SEQUENCE [LARGE SCALE GENOMIC DNA]</scope>
    <source>
        <strain evidence="5 6">JA3-B52</strain>
    </source>
</reference>
<dbReference type="CDD" id="cd11567">
    <property type="entry name" value="YciH_like"/>
    <property type="match status" value="1"/>
</dbReference>
<feature type="domain" description="SUI1" evidence="4">
    <location>
        <begin position="60"/>
        <end position="123"/>
    </location>
</feature>
<proteinExistence type="inferred from homology"/>
<organism evidence="5 6">
    <name type="scientific">Rheinheimera tangshanensis</name>
    <dbReference type="NCBI Taxonomy" id="400153"/>
    <lineage>
        <taxon>Bacteria</taxon>
        <taxon>Pseudomonadati</taxon>
        <taxon>Pseudomonadota</taxon>
        <taxon>Gammaproteobacteria</taxon>
        <taxon>Chromatiales</taxon>
        <taxon>Chromatiaceae</taxon>
        <taxon>Rheinheimera</taxon>
    </lineage>
</organism>
<evidence type="ECO:0000256" key="2">
    <source>
        <dbReference type="ARBA" id="ARBA00022845"/>
    </source>
</evidence>
<evidence type="ECO:0000313" key="5">
    <source>
        <dbReference type="EMBL" id="TXK82881.1"/>
    </source>
</evidence>
<dbReference type="RefSeq" id="WP_147902819.1">
    <property type="nucleotide sequence ID" value="NZ_BAAAGC010000002.1"/>
</dbReference>
<dbReference type="PANTHER" id="PTHR12789">
    <property type="entry name" value="DENSITY-REGULATED PROTEIN HOMOLOG"/>
    <property type="match status" value="1"/>
</dbReference>
<dbReference type="OrthoDB" id="9792915at2"/>
<dbReference type="InterPro" id="IPR036877">
    <property type="entry name" value="SUI1_dom_sf"/>
</dbReference>